<sequence>MVMDTSGVPSRKRSFFCLAYGLEAALNVGKTQQVLIPEAYLKAKVGPFEVWGGRRREVIGLADSTMGLGPYAWSGNALPIPKIQIGLPDFTPLPMTGGLLAVQGFFAHGWFDNGFVKNSYLHQKALYGRFGKPHWPVQLYAGLNHQVQWGGAVRESLPTGYVRGGRFPSGLNDYVDVITGKSLGTRLEVDTSKYSPFDRENRLGNHLGTVDLGLEIRGREYSLLLYRQSIYEDGSLYYLTNIADGLNGIRFTNRRRLRSVISLQRLLVEFLYTRSQGGSVFADSPARLRGRDNYFNHGQYRDGWSYQGRTIGTPFITPWYTTRSDLPTHWFTNNNRVMVFHTALQLLVQSRYSLFLKCSVSENQGIYDIPFTPPAWQFSSLLALQLPVTRTGWQVNLSAAIDRGRLYTDQFGVYAGLRKSWVQPKKNTSPSAYRNIHGFPVRQQ</sequence>
<dbReference type="Pfam" id="PF14052">
    <property type="entry name" value="Caps_assemb_Wzi"/>
    <property type="match status" value="1"/>
</dbReference>
<comment type="caution">
    <text evidence="1">The sequence shown here is derived from an EMBL/GenBank/DDBJ whole genome shotgun (WGS) entry which is preliminary data.</text>
</comment>
<organism evidence="1 2">
    <name type="scientific">Nibrella saemangeumensis</name>
    <dbReference type="NCBI Taxonomy" id="1084526"/>
    <lineage>
        <taxon>Bacteria</taxon>
        <taxon>Pseudomonadati</taxon>
        <taxon>Bacteroidota</taxon>
        <taxon>Cytophagia</taxon>
        <taxon>Cytophagales</taxon>
        <taxon>Spirosomataceae</taxon>
        <taxon>Nibrella</taxon>
    </lineage>
</organism>
<evidence type="ECO:0000313" key="2">
    <source>
        <dbReference type="Proteomes" id="UP001501175"/>
    </source>
</evidence>
<dbReference type="InterPro" id="IPR038636">
    <property type="entry name" value="Wzi_sf"/>
</dbReference>
<proteinExistence type="predicted"/>
<dbReference type="Gene3D" id="2.40.160.130">
    <property type="entry name" value="Capsule assembly protein Wzi"/>
    <property type="match status" value="1"/>
</dbReference>
<evidence type="ECO:0000313" key="1">
    <source>
        <dbReference type="EMBL" id="GAA4451222.1"/>
    </source>
</evidence>
<protein>
    <submittedName>
        <fullName evidence="1">Capsule assembly Wzi family protein</fullName>
    </submittedName>
</protein>
<dbReference type="InterPro" id="IPR026950">
    <property type="entry name" value="Caps_assemb_Wzi"/>
</dbReference>
<accession>A0ABP8MLQ0</accession>
<name>A0ABP8MLQ0_9BACT</name>
<keyword evidence="2" id="KW-1185">Reference proteome</keyword>
<gene>
    <name evidence="1" type="ORF">GCM10023189_12960</name>
</gene>
<dbReference type="Proteomes" id="UP001501175">
    <property type="component" value="Unassembled WGS sequence"/>
</dbReference>
<dbReference type="EMBL" id="BAABHD010000014">
    <property type="protein sequence ID" value="GAA4451222.1"/>
    <property type="molecule type" value="Genomic_DNA"/>
</dbReference>
<reference evidence="2" key="1">
    <citation type="journal article" date="2019" name="Int. J. Syst. Evol. Microbiol.">
        <title>The Global Catalogue of Microorganisms (GCM) 10K type strain sequencing project: providing services to taxonomists for standard genome sequencing and annotation.</title>
        <authorList>
            <consortium name="The Broad Institute Genomics Platform"/>
            <consortium name="The Broad Institute Genome Sequencing Center for Infectious Disease"/>
            <person name="Wu L."/>
            <person name="Ma J."/>
        </authorList>
    </citation>
    <scope>NUCLEOTIDE SEQUENCE [LARGE SCALE GENOMIC DNA]</scope>
    <source>
        <strain evidence="2">JCM 17927</strain>
    </source>
</reference>